<reference evidence="19 20" key="1">
    <citation type="submission" date="2020-12" db="EMBL/GenBank/DDBJ databases">
        <title>Sulforoseuscoccus oceanibium gen. nov., sp. nov., a representative of the phylum Verrucomicrobia with special cytoplasmic membrane, and proposal of Sulforoseuscoccusaceae fam. nov.</title>
        <authorList>
            <person name="Xi F."/>
        </authorList>
    </citation>
    <scope>NUCLEOTIDE SEQUENCE [LARGE SCALE GENOMIC DNA]</scope>
    <source>
        <strain evidence="19 20">T37</strain>
    </source>
</reference>
<feature type="region of interest" description="Disordered" evidence="18">
    <location>
        <begin position="162"/>
        <end position="181"/>
    </location>
</feature>
<dbReference type="GO" id="GO:0046933">
    <property type="term" value="F:proton-transporting ATP synthase activity, rotational mechanism"/>
    <property type="evidence" value="ECO:0007669"/>
    <property type="project" value="UniProtKB-UniRule"/>
</dbReference>
<evidence type="ECO:0000256" key="1">
    <source>
        <dbReference type="ARBA" id="ARBA00005513"/>
    </source>
</evidence>
<dbReference type="InterPro" id="IPR028987">
    <property type="entry name" value="ATP_synth_B-like_membr_sf"/>
</dbReference>
<keyword evidence="2 15" id="KW-0813">Transport</keyword>
<keyword evidence="9 15" id="KW-0472">Membrane</keyword>
<evidence type="ECO:0000256" key="9">
    <source>
        <dbReference type="ARBA" id="ARBA00023136"/>
    </source>
</evidence>
<name>A0A6B3L8T4_9BACT</name>
<dbReference type="EMBL" id="CP066776">
    <property type="protein sequence ID" value="QQL43879.1"/>
    <property type="molecule type" value="Genomic_DNA"/>
</dbReference>
<dbReference type="Pfam" id="PF00430">
    <property type="entry name" value="ATP-synt_B"/>
    <property type="match status" value="1"/>
</dbReference>
<feature type="transmembrane region" description="Helical" evidence="15">
    <location>
        <begin position="30"/>
        <end position="49"/>
    </location>
</feature>
<dbReference type="InterPro" id="IPR050059">
    <property type="entry name" value="ATP_synthase_B_chain"/>
</dbReference>
<comment type="function">
    <text evidence="12">Component of the F(0) channel, it forms part of the peripheral stalk, linking F(1) to F(0). The b'-subunit is a diverged and duplicated form of b found in plants and photosynthetic bacteria.</text>
</comment>
<evidence type="ECO:0000256" key="11">
    <source>
        <dbReference type="ARBA" id="ARBA00025198"/>
    </source>
</evidence>
<feature type="compositionally biased region" description="Basic and acidic residues" evidence="18">
    <location>
        <begin position="167"/>
        <end position="181"/>
    </location>
</feature>
<evidence type="ECO:0000256" key="5">
    <source>
        <dbReference type="ARBA" id="ARBA00022692"/>
    </source>
</evidence>
<comment type="similarity">
    <text evidence="1 15 16">Belongs to the ATPase B chain family.</text>
</comment>
<keyword evidence="3 15" id="KW-1003">Cell membrane</keyword>
<dbReference type="InterPro" id="IPR002146">
    <property type="entry name" value="ATP_synth_b/b'su_bac/chlpt"/>
</dbReference>
<comment type="subcellular location">
    <subcellularLocation>
        <location evidence="15">Cell membrane</location>
        <topology evidence="15">Single-pass membrane protein</topology>
    </subcellularLocation>
    <subcellularLocation>
        <location evidence="14">Endomembrane system</location>
        <topology evidence="14">Single-pass membrane protein</topology>
    </subcellularLocation>
</comment>
<proteinExistence type="inferred from homology"/>
<gene>
    <name evidence="15 19" type="primary">atpF</name>
    <name evidence="19" type="ORF">G3M56_008210</name>
</gene>
<evidence type="ECO:0000256" key="15">
    <source>
        <dbReference type="HAMAP-Rule" id="MF_01398"/>
    </source>
</evidence>
<dbReference type="PANTHER" id="PTHR33445">
    <property type="entry name" value="ATP SYNTHASE SUBUNIT B', CHLOROPLASTIC"/>
    <property type="match status" value="1"/>
</dbReference>
<evidence type="ECO:0000256" key="3">
    <source>
        <dbReference type="ARBA" id="ARBA00022475"/>
    </source>
</evidence>
<accession>A0A6B3L8T4</accession>
<keyword evidence="8 15" id="KW-0406">Ion transport</keyword>
<evidence type="ECO:0000256" key="6">
    <source>
        <dbReference type="ARBA" id="ARBA00022781"/>
    </source>
</evidence>
<sequence length="181" mass="19461">MTLFTTSILAAAPAANEGIAEGFGINGPAILAQVILFLIVYLILKKFAFGPIGAMLEERRKTIEAAQLNAEKIRKDLQATESKIEEMLQSANSDSERLINEAKESAEKLGDQRKQQAVAEAQAIIEKANKASEAERAAMMNELKADFGKLVVAATSKVAGKELSAADQERISRETAADLAQ</sequence>
<keyword evidence="20" id="KW-1185">Reference proteome</keyword>
<dbReference type="CDD" id="cd06503">
    <property type="entry name" value="ATP-synt_Fo_b"/>
    <property type="match status" value="1"/>
</dbReference>
<dbReference type="KEGG" id="soa:G3M56_008210"/>
<evidence type="ECO:0000256" key="17">
    <source>
        <dbReference type="SAM" id="Coils"/>
    </source>
</evidence>
<keyword evidence="17" id="KW-0175">Coiled coil</keyword>
<evidence type="ECO:0000256" key="14">
    <source>
        <dbReference type="ARBA" id="ARBA00037847"/>
    </source>
</evidence>
<evidence type="ECO:0000256" key="18">
    <source>
        <dbReference type="SAM" id="MobiDB-lite"/>
    </source>
</evidence>
<organism evidence="19 20">
    <name type="scientific">Sulfuriroseicoccus oceanibius</name>
    <dbReference type="NCBI Taxonomy" id="2707525"/>
    <lineage>
        <taxon>Bacteria</taxon>
        <taxon>Pseudomonadati</taxon>
        <taxon>Verrucomicrobiota</taxon>
        <taxon>Verrucomicrobiia</taxon>
        <taxon>Verrucomicrobiales</taxon>
        <taxon>Verrucomicrobiaceae</taxon>
        <taxon>Sulfuriroseicoccus</taxon>
    </lineage>
</organism>
<dbReference type="InterPro" id="IPR005864">
    <property type="entry name" value="ATP_synth_F0_bsu_bac"/>
</dbReference>
<comment type="subunit">
    <text evidence="15">F-type ATPases have 2 components, F(1) - the catalytic core - and F(0) - the membrane proton channel. F(1) has five subunits: alpha(3), beta(3), gamma(1), delta(1), epsilon(1). F(0) has three main subunits: a(1), b(2) and c(10-14). The alpha and beta chains form an alternating ring which encloses part of the gamma chain. F(1) is attached to F(0) by a central stalk formed by the gamma and epsilon chains, while a peripheral stalk is formed by the delta and b chains.</text>
</comment>
<dbReference type="AlphaFoldDB" id="A0A6B3L8T4"/>
<feature type="coiled-coil region" evidence="17">
    <location>
        <begin position="56"/>
        <end position="112"/>
    </location>
</feature>
<evidence type="ECO:0000256" key="2">
    <source>
        <dbReference type="ARBA" id="ARBA00022448"/>
    </source>
</evidence>
<keyword evidence="7 15" id="KW-1133">Transmembrane helix</keyword>
<dbReference type="HAMAP" id="MF_01398">
    <property type="entry name" value="ATP_synth_b_bprime"/>
    <property type="match status" value="1"/>
</dbReference>
<dbReference type="GO" id="GO:0046961">
    <property type="term" value="F:proton-transporting ATPase activity, rotational mechanism"/>
    <property type="evidence" value="ECO:0007669"/>
    <property type="project" value="TreeGrafter"/>
</dbReference>
<evidence type="ECO:0000256" key="4">
    <source>
        <dbReference type="ARBA" id="ARBA00022547"/>
    </source>
</evidence>
<evidence type="ECO:0000313" key="20">
    <source>
        <dbReference type="Proteomes" id="UP000475117"/>
    </source>
</evidence>
<dbReference type="RefSeq" id="WP_164361924.1">
    <property type="nucleotide sequence ID" value="NZ_CP066776.1"/>
</dbReference>
<dbReference type="PANTHER" id="PTHR33445:SF1">
    <property type="entry name" value="ATP SYNTHASE SUBUNIT B"/>
    <property type="match status" value="1"/>
</dbReference>
<keyword evidence="5 15" id="KW-0812">Transmembrane</keyword>
<evidence type="ECO:0000313" key="19">
    <source>
        <dbReference type="EMBL" id="QQL43879.1"/>
    </source>
</evidence>
<evidence type="ECO:0000256" key="10">
    <source>
        <dbReference type="ARBA" id="ARBA00023310"/>
    </source>
</evidence>
<evidence type="ECO:0000256" key="12">
    <source>
        <dbReference type="ARBA" id="ARBA00025614"/>
    </source>
</evidence>
<evidence type="ECO:0000256" key="13">
    <source>
        <dbReference type="ARBA" id="ARBA00026054"/>
    </source>
</evidence>
<evidence type="ECO:0000256" key="8">
    <source>
        <dbReference type="ARBA" id="ARBA00023065"/>
    </source>
</evidence>
<comment type="function">
    <text evidence="11 15">F(1)F(0) ATP synthase produces ATP from ADP in the presence of a proton or sodium gradient. F-type ATPases consist of two structural domains, F(1) containing the extramembraneous catalytic core and F(0) containing the membrane proton channel, linked together by a central stalk and a peripheral stalk. During catalysis, ATP synthesis in the catalytic domain of F(1) is coupled via a rotary mechanism of the central stalk subunits to proton translocation.</text>
</comment>
<dbReference type="NCBIfam" id="TIGR01144">
    <property type="entry name" value="ATP_synt_b"/>
    <property type="match status" value="1"/>
</dbReference>
<keyword evidence="4 15" id="KW-0138">CF(0)</keyword>
<protein>
    <recommendedName>
        <fullName evidence="15">ATP synthase subunit b</fullName>
    </recommendedName>
    <alternativeName>
        <fullName evidence="15">ATP synthase F(0) sector subunit b</fullName>
    </alternativeName>
    <alternativeName>
        <fullName evidence="15">ATPase subunit I</fullName>
    </alternativeName>
    <alternativeName>
        <fullName evidence="15">F-type ATPase subunit b</fullName>
        <shortName evidence="15">F-ATPase subunit b</shortName>
    </alternativeName>
</protein>
<keyword evidence="10 15" id="KW-0066">ATP synthesis</keyword>
<evidence type="ECO:0000256" key="7">
    <source>
        <dbReference type="ARBA" id="ARBA00022989"/>
    </source>
</evidence>
<comment type="subunit">
    <text evidence="13">F-type ATPases have 2 components, F(1) - the catalytic core - and F(0) - the membrane proton channel. F(1) has five subunits: alpha(3), beta(3), gamma(1), delta(1), epsilon(1). F(0) has four main subunits: a(1), b(2) and c(10-14). The alpha and beta chains form an alternating ring which encloses part of the gamma chain. F(1) is attached to F(0) by a central stalk formed by the gamma and epsilon chains, while a peripheral stalk is formed by the delta and b chains.</text>
</comment>
<dbReference type="Proteomes" id="UP000475117">
    <property type="component" value="Chromosome"/>
</dbReference>
<evidence type="ECO:0000256" key="16">
    <source>
        <dbReference type="RuleBase" id="RU003848"/>
    </source>
</evidence>
<keyword evidence="6 15" id="KW-0375">Hydrogen ion transport</keyword>
<dbReference type="GO" id="GO:0045259">
    <property type="term" value="C:proton-transporting ATP synthase complex"/>
    <property type="evidence" value="ECO:0007669"/>
    <property type="project" value="UniProtKB-KW"/>
</dbReference>
<dbReference type="GO" id="GO:0005886">
    <property type="term" value="C:plasma membrane"/>
    <property type="evidence" value="ECO:0007669"/>
    <property type="project" value="UniProtKB-SubCell"/>
</dbReference>
<dbReference type="GO" id="GO:0012505">
    <property type="term" value="C:endomembrane system"/>
    <property type="evidence" value="ECO:0007669"/>
    <property type="project" value="UniProtKB-SubCell"/>
</dbReference>
<dbReference type="SUPFAM" id="SSF81573">
    <property type="entry name" value="F1F0 ATP synthase subunit B, membrane domain"/>
    <property type="match status" value="1"/>
</dbReference>